<proteinExistence type="predicted"/>
<dbReference type="Pfam" id="PF09084">
    <property type="entry name" value="NMT1"/>
    <property type="match status" value="1"/>
</dbReference>
<sequence>MKILKAMCAAAVALSLVGCAQTSSSDEKLTKVTLMLDYTPNTNHTGFYVAKNKGYYKEAGLDVDIIEPGDNATTSMVAAGKTDFGISYQEDVTYALTSEDPLPIKTIATIIQHNTSGFVSLKSANINSVKDFEGKTYAGWGAPSEEAVIKAVMNEAGADFSKLNIVGSDGSGIAGLSDEVGKNKVNLGWEFYGWAIIKALQDGYDLNYMPLADLDNRLDYYTPVIITNKKMIEKNSDTVKKFMEATKKGYEYAIDHPSKAAEILHEDALSDTDLKFLKESQKYLSSQYAKDADSWGVMKDSVWDNYTDFMYETGLISQKIDAKDQYTNEFVK</sequence>
<evidence type="ECO:0000256" key="1">
    <source>
        <dbReference type="SAM" id="SignalP"/>
    </source>
</evidence>
<feature type="signal peptide" evidence="1">
    <location>
        <begin position="1"/>
        <end position="20"/>
    </location>
</feature>
<comment type="caution">
    <text evidence="3">The sequence shown here is derived from an EMBL/GenBank/DDBJ whole genome shotgun (WGS) entry which is preliminary data.</text>
</comment>
<evidence type="ECO:0000259" key="2">
    <source>
        <dbReference type="Pfam" id="PF09084"/>
    </source>
</evidence>
<dbReference type="Gene3D" id="3.40.190.10">
    <property type="entry name" value="Periplasmic binding protein-like II"/>
    <property type="match status" value="2"/>
</dbReference>
<dbReference type="PANTHER" id="PTHR31528:SF3">
    <property type="entry name" value="THIAMINE BIOSYNTHESIS PROTEIN HI_0357-RELATED"/>
    <property type="match status" value="1"/>
</dbReference>
<dbReference type="RefSeq" id="WP_154555952.1">
    <property type="nucleotide sequence ID" value="NZ_VUMR01000021.1"/>
</dbReference>
<dbReference type="SUPFAM" id="SSF53850">
    <property type="entry name" value="Periplasmic binding protein-like II"/>
    <property type="match status" value="1"/>
</dbReference>
<dbReference type="PANTHER" id="PTHR31528">
    <property type="entry name" value="4-AMINO-5-HYDROXYMETHYL-2-METHYLPYRIMIDINE PHOSPHATE SYNTHASE THI11-RELATED"/>
    <property type="match status" value="1"/>
</dbReference>
<evidence type="ECO:0000313" key="3">
    <source>
        <dbReference type="EMBL" id="MSS56312.1"/>
    </source>
</evidence>
<name>A0A6N7VHC9_9FIRM</name>
<dbReference type="GeneID" id="93158693"/>
<protein>
    <submittedName>
        <fullName evidence="3">ABC transporter substrate-binding protein</fullName>
    </submittedName>
</protein>
<keyword evidence="4" id="KW-1185">Reference proteome</keyword>
<dbReference type="EMBL" id="VUMR01000021">
    <property type="protein sequence ID" value="MSS56312.1"/>
    <property type="molecule type" value="Genomic_DNA"/>
</dbReference>
<evidence type="ECO:0000313" key="4">
    <source>
        <dbReference type="Proteomes" id="UP000434241"/>
    </source>
</evidence>
<dbReference type="AlphaFoldDB" id="A0A6N7VHC9"/>
<reference evidence="3 4" key="1">
    <citation type="submission" date="2019-08" db="EMBL/GenBank/DDBJ databases">
        <title>In-depth cultivation of the pig gut microbiome towards novel bacterial diversity and tailored functional studies.</title>
        <authorList>
            <person name="Wylensek D."/>
            <person name="Hitch T.C.A."/>
            <person name="Clavel T."/>
        </authorList>
    </citation>
    <scope>NUCLEOTIDE SEQUENCE [LARGE SCALE GENOMIC DNA]</scope>
    <source>
        <strain evidence="3 4">LKV-472-APC-3</strain>
    </source>
</reference>
<keyword evidence="1" id="KW-0732">Signal</keyword>
<dbReference type="InterPro" id="IPR015168">
    <property type="entry name" value="SsuA/THI5"/>
</dbReference>
<feature type="domain" description="SsuA/THI5-like" evidence="2">
    <location>
        <begin position="41"/>
        <end position="260"/>
    </location>
</feature>
<dbReference type="InterPro" id="IPR027939">
    <property type="entry name" value="NMT1/THI5"/>
</dbReference>
<feature type="chain" id="PRO_5039674297" evidence="1">
    <location>
        <begin position="21"/>
        <end position="332"/>
    </location>
</feature>
<dbReference type="PROSITE" id="PS51257">
    <property type="entry name" value="PROKAR_LIPOPROTEIN"/>
    <property type="match status" value="1"/>
</dbReference>
<dbReference type="GO" id="GO:0009228">
    <property type="term" value="P:thiamine biosynthetic process"/>
    <property type="evidence" value="ECO:0007669"/>
    <property type="project" value="InterPro"/>
</dbReference>
<gene>
    <name evidence="3" type="ORF">FYJ55_05240</name>
</gene>
<dbReference type="Proteomes" id="UP000434241">
    <property type="component" value="Unassembled WGS sequence"/>
</dbReference>
<accession>A0A6N7VHC9</accession>
<organism evidence="3 4">
    <name type="scientific">Holdemanella porci</name>
    <dbReference type="NCBI Taxonomy" id="2652276"/>
    <lineage>
        <taxon>Bacteria</taxon>
        <taxon>Bacillati</taxon>
        <taxon>Bacillota</taxon>
        <taxon>Erysipelotrichia</taxon>
        <taxon>Erysipelotrichales</taxon>
        <taxon>Erysipelotrichaceae</taxon>
        <taxon>Holdemanella</taxon>
    </lineage>
</organism>